<dbReference type="PANTHER" id="PTHR45526">
    <property type="entry name" value="TRANSCRIPTIONAL REGULATORY PROTEIN DPIA"/>
    <property type="match status" value="1"/>
</dbReference>
<feature type="modified residue" description="4-aspartylphosphate" evidence="10">
    <location>
        <position position="55"/>
    </location>
</feature>
<evidence type="ECO:0000256" key="3">
    <source>
        <dbReference type="ARBA" id="ARBA00022553"/>
    </source>
</evidence>
<keyword evidence="3 10" id="KW-0597">Phosphoprotein</keyword>
<dbReference type="PIRSF" id="PIRSF006171">
    <property type="entry name" value="RR_citrat_malat"/>
    <property type="match status" value="1"/>
</dbReference>
<name>A0A430A967_9ENTE</name>
<evidence type="ECO:0000313" key="13">
    <source>
        <dbReference type="Proteomes" id="UP000287101"/>
    </source>
</evidence>
<dbReference type="RefSeq" id="WP_126831886.1">
    <property type="nucleotide sequence ID" value="NZ_CBCRYB010000001.1"/>
</dbReference>
<comment type="caution">
    <text evidence="12">The sequence shown here is derived from an EMBL/GenBank/DDBJ whole genome shotgun (WGS) entry which is preliminary data.</text>
</comment>
<protein>
    <recommendedName>
        <fullName evidence="9">Transcriptional regulatory protein</fullName>
    </recommendedName>
</protein>
<dbReference type="EMBL" id="NGJY01000002">
    <property type="protein sequence ID" value="RSU03680.1"/>
    <property type="molecule type" value="Genomic_DNA"/>
</dbReference>
<dbReference type="SMART" id="SM00448">
    <property type="entry name" value="REC"/>
    <property type="match status" value="1"/>
</dbReference>
<dbReference type="SUPFAM" id="SSF52172">
    <property type="entry name" value="CheY-like"/>
    <property type="match status" value="1"/>
</dbReference>
<evidence type="ECO:0000313" key="12">
    <source>
        <dbReference type="EMBL" id="RSU03680.1"/>
    </source>
</evidence>
<evidence type="ECO:0000256" key="8">
    <source>
        <dbReference type="ARBA" id="ARBA00023163"/>
    </source>
</evidence>
<dbReference type="GO" id="GO:0005737">
    <property type="term" value="C:cytoplasm"/>
    <property type="evidence" value="ECO:0007669"/>
    <property type="project" value="UniProtKB-SubCell"/>
</dbReference>
<dbReference type="SUPFAM" id="SSF46785">
    <property type="entry name" value="Winged helix' DNA-binding domain"/>
    <property type="match status" value="1"/>
</dbReference>
<dbReference type="PROSITE" id="PS50110">
    <property type="entry name" value="RESPONSE_REGULATORY"/>
    <property type="match status" value="1"/>
</dbReference>
<evidence type="ECO:0000256" key="4">
    <source>
        <dbReference type="ARBA" id="ARBA00023012"/>
    </source>
</evidence>
<dbReference type="Pfam" id="PF00072">
    <property type="entry name" value="Response_reg"/>
    <property type="match status" value="1"/>
</dbReference>
<keyword evidence="13" id="KW-1185">Reference proteome</keyword>
<dbReference type="InterPro" id="IPR011006">
    <property type="entry name" value="CheY-like_superfamily"/>
</dbReference>
<organism evidence="12 13">
    <name type="scientific">Vagococcus fessus</name>
    <dbReference type="NCBI Taxonomy" id="120370"/>
    <lineage>
        <taxon>Bacteria</taxon>
        <taxon>Bacillati</taxon>
        <taxon>Bacillota</taxon>
        <taxon>Bacilli</taxon>
        <taxon>Lactobacillales</taxon>
        <taxon>Enterococcaceae</taxon>
        <taxon>Vagococcus</taxon>
    </lineage>
</organism>
<evidence type="ECO:0000256" key="5">
    <source>
        <dbReference type="ARBA" id="ARBA00023015"/>
    </source>
</evidence>
<gene>
    <name evidence="12" type="ORF">CBF31_08185</name>
</gene>
<reference evidence="12 13" key="1">
    <citation type="submission" date="2017-05" db="EMBL/GenBank/DDBJ databases">
        <title>Vagococcus spp. assemblies.</title>
        <authorList>
            <person name="Gulvik C.A."/>
        </authorList>
    </citation>
    <scope>NUCLEOTIDE SEQUENCE [LARGE SCALE GENOMIC DNA]</scope>
    <source>
        <strain evidence="12 13">CCUG 41755</strain>
    </source>
</reference>
<proteinExistence type="predicted"/>
<keyword evidence="5 9" id="KW-0805">Transcription regulation</keyword>
<dbReference type="Gene3D" id="3.40.50.2300">
    <property type="match status" value="1"/>
</dbReference>
<keyword evidence="2 9" id="KW-0963">Cytoplasm</keyword>
<dbReference type="AlphaFoldDB" id="A0A430A967"/>
<dbReference type="PANTHER" id="PTHR45526:SF1">
    <property type="entry name" value="TRANSCRIPTIONAL REGULATORY PROTEIN DCUR-RELATED"/>
    <property type="match status" value="1"/>
</dbReference>
<dbReference type="GO" id="GO:0000156">
    <property type="term" value="F:phosphorelay response regulator activity"/>
    <property type="evidence" value="ECO:0007669"/>
    <property type="project" value="TreeGrafter"/>
</dbReference>
<evidence type="ECO:0000259" key="11">
    <source>
        <dbReference type="PROSITE" id="PS50110"/>
    </source>
</evidence>
<evidence type="ECO:0000256" key="6">
    <source>
        <dbReference type="ARBA" id="ARBA00023125"/>
    </source>
</evidence>
<comment type="subcellular location">
    <subcellularLocation>
        <location evidence="1 9">Cytoplasm</location>
    </subcellularLocation>
</comment>
<evidence type="ECO:0000256" key="10">
    <source>
        <dbReference type="PROSITE-ProRule" id="PRU00169"/>
    </source>
</evidence>
<evidence type="ECO:0000256" key="2">
    <source>
        <dbReference type="ARBA" id="ARBA00022490"/>
    </source>
</evidence>
<accession>A0A430A967</accession>
<sequence length="228" mass="26363">MTYNVVIVEDDPMVLFINQSYLKKIDCFNLIGSVDNEQSALDILSQKKVDLILIDAHLKQGNGFNLVKLIRKKGFTTDIIMITAEKNSNFIEEMFRYGVVDYILKPFNFQRFEHSLSTFQSRKNILHSNSQLTQKEVDGLKSYTSIVPEEGLTLDKGLTQPTLNLIKKTIYQIDPPFTINDLNSRLDLSHVSIRKYIKYLEDTGFLTTELEYQTVGRPVSFYYPKEKN</sequence>
<keyword evidence="8 9" id="KW-0804">Transcription</keyword>
<keyword evidence="7 9" id="KW-0010">Activator</keyword>
<dbReference type="InterPro" id="IPR036390">
    <property type="entry name" value="WH_DNA-bd_sf"/>
</dbReference>
<feature type="domain" description="Response regulatory" evidence="11">
    <location>
        <begin position="4"/>
        <end position="120"/>
    </location>
</feature>
<dbReference type="Proteomes" id="UP000287101">
    <property type="component" value="Unassembled WGS sequence"/>
</dbReference>
<dbReference type="InterPro" id="IPR051271">
    <property type="entry name" value="2C-system_Tx_regulators"/>
</dbReference>
<dbReference type="GO" id="GO:0003677">
    <property type="term" value="F:DNA binding"/>
    <property type="evidence" value="ECO:0007669"/>
    <property type="project" value="UniProtKB-KW"/>
</dbReference>
<dbReference type="GO" id="GO:0003700">
    <property type="term" value="F:DNA-binding transcription factor activity"/>
    <property type="evidence" value="ECO:0007669"/>
    <property type="project" value="InterPro"/>
</dbReference>
<evidence type="ECO:0000256" key="9">
    <source>
        <dbReference type="PIRNR" id="PIRNR006171"/>
    </source>
</evidence>
<dbReference type="InterPro" id="IPR024187">
    <property type="entry name" value="Sig_transdc_resp-reg_cit/mal"/>
</dbReference>
<keyword evidence="4 9" id="KW-0902">Two-component regulatory system</keyword>
<keyword evidence="6 9" id="KW-0238">DNA-binding</keyword>
<dbReference type="InterPro" id="IPR001789">
    <property type="entry name" value="Sig_transdc_resp-reg_receiver"/>
</dbReference>
<dbReference type="OrthoDB" id="9759232at2"/>
<evidence type="ECO:0000256" key="1">
    <source>
        <dbReference type="ARBA" id="ARBA00004496"/>
    </source>
</evidence>
<evidence type="ECO:0000256" key="7">
    <source>
        <dbReference type="ARBA" id="ARBA00023159"/>
    </source>
</evidence>